<dbReference type="STRING" id="34103.SAMN05421778_11713"/>
<evidence type="ECO:0000256" key="2">
    <source>
        <dbReference type="ARBA" id="ARBA00007362"/>
    </source>
</evidence>
<feature type="transmembrane region" description="Helical" evidence="6">
    <location>
        <begin position="73"/>
        <end position="91"/>
    </location>
</feature>
<sequence length="327" mass="34498">MAGMNTRLPLDGRAVALMTLLCLLWSLQQISMKAAAPEIAPMLMIALRSGLAALLLGLLMARRGELPQLASGRWRPGLLAGALFAFEYVLVSEALAHTQAAHVLVFLYTSPIFAALGLHLRLREERLSPLQWAGIGLAFLGIATAFLDPGAGMTLDAQVLLGDAMALLAGASWGATTVVIRCSRLSSAPATETLLYQLLGAFALLLPLAWIGGRDHFAPSAAGWAHLMFQSVIVSFASFLAWCWLLRRYLASRLGVFSFLTPLLGVLLGAVLLGEMPSRGFLVGGVLVLAGIALVSAHGLLGGWLTARPGAPALASPGKRMSESDKP</sequence>
<feature type="transmembrane region" description="Helical" evidence="6">
    <location>
        <begin position="97"/>
        <end position="118"/>
    </location>
</feature>
<name>A0A059KIT8_9BURK</name>
<feature type="transmembrane region" description="Helical" evidence="6">
    <location>
        <begin position="254"/>
        <end position="274"/>
    </location>
</feature>
<comment type="subcellular location">
    <subcellularLocation>
        <location evidence="1">Membrane</location>
        <topology evidence="1">Multi-pass membrane protein</topology>
    </subcellularLocation>
</comment>
<feature type="transmembrane region" description="Helical" evidence="6">
    <location>
        <begin position="39"/>
        <end position="61"/>
    </location>
</feature>
<dbReference type="GO" id="GO:0016020">
    <property type="term" value="C:membrane"/>
    <property type="evidence" value="ECO:0007669"/>
    <property type="project" value="UniProtKB-SubCell"/>
</dbReference>
<dbReference type="PANTHER" id="PTHR32322">
    <property type="entry name" value="INNER MEMBRANE TRANSPORTER"/>
    <property type="match status" value="1"/>
</dbReference>
<evidence type="ECO:0000256" key="4">
    <source>
        <dbReference type="ARBA" id="ARBA00022989"/>
    </source>
</evidence>
<keyword evidence="4 6" id="KW-1133">Transmembrane helix</keyword>
<protein>
    <recommendedName>
        <fullName evidence="7">EamA domain-containing protein</fullName>
    </recommendedName>
</protein>
<dbReference type="SUPFAM" id="SSF103481">
    <property type="entry name" value="Multidrug resistance efflux transporter EmrE"/>
    <property type="match status" value="2"/>
</dbReference>
<dbReference type="PATRIC" id="fig|1286631.3.peg.3032"/>
<feature type="transmembrane region" description="Helical" evidence="6">
    <location>
        <begin position="194"/>
        <end position="212"/>
    </location>
</feature>
<evidence type="ECO:0000256" key="6">
    <source>
        <dbReference type="SAM" id="Phobius"/>
    </source>
</evidence>
<reference evidence="8 9" key="1">
    <citation type="journal article" date="2014" name="FEMS Microbiol. Ecol.">
        <title>Sphaerotilus natans encrusted with nanoball-shaped Fe(III) oxide minerals formed by nitrate-reducing mixotrophic Fe(II) oxidation.</title>
        <authorList>
            <person name="Park S."/>
            <person name="Kim D.H."/>
            <person name="Lee J.H."/>
            <person name="Hur H.G."/>
        </authorList>
    </citation>
    <scope>NUCLEOTIDE SEQUENCE [LARGE SCALE GENOMIC DNA]</scope>
    <source>
        <strain evidence="8 9">DSM 6575</strain>
    </source>
</reference>
<evidence type="ECO:0000313" key="8">
    <source>
        <dbReference type="EMBL" id="KDB51295.1"/>
    </source>
</evidence>
<dbReference type="EMBL" id="AZRA01000089">
    <property type="protein sequence ID" value="KDB51295.1"/>
    <property type="molecule type" value="Genomic_DNA"/>
</dbReference>
<evidence type="ECO:0000256" key="5">
    <source>
        <dbReference type="ARBA" id="ARBA00023136"/>
    </source>
</evidence>
<dbReference type="Pfam" id="PF00892">
    <property type="entry name" value="EamA"/>
    <property type="match status" value="2"/>
</dbReference>
<dbReference type="Proteomes" id="UP000026714">
    <property type="component" value="Unassembled WGS sequence"/>
</dbReference>
<organism evidence="8 9">
    <name type="scientific">Sphaerotilus natans subsp. natans DSM 6575</name>
    <dbReference type="NCBI Taxonomy" id="1286631"/>
    <lineage>
        <taxon>Bacteria</taxon>
        <taxon>Pseudomonadati</taxon>
        <taxon>Pseudomonadota</taxon>
        <taxon>Betaproteobacteria</taxon>
        <taxon>Burkholderiales</taxon>
        <taxon>Sphaerotilaceae</taxon>
        <taxon>Sphaerotilus</taxon>
    </lineage>
</organism>
<dbReference type="AlphaFoldDB" id="A0A059KIT8"/>
<evidence type="ECO:0000259" key="7">
    <source>
        <dbReference type="Pfam" id="PF00892"/>
    </source>
</evidence>
<dbReference type="InterPro" id="IPR000620">
    <property type="entry name" value="EamA_dom"/>
</dbReference>
<proteinExistence type="inferred from homology"/>
<feature type="transmembrane region" description="Helical" evidence="6">
    <location>
        <begin position="280"/>
        <end position="301"/>
    </location>
</feature>
<dbReference type="InterPro" id="IPR050638">
    <property type="entry name" value="AA-Vitamin_Transporters"/>
</dbReference>
<keyword evidence="3 6" id="KW-0812">Transmembrane</keyword>
<keyword evidence="5 6" id="KW-0472">Membrane</keyword>
<comment type="caution">
    <text evidence="8">The sequence shown here is derived from an EMBL/GenBank/DDBJ whole genome shotgun (WGS) entry which is preliminary data.</text>
</comment>
<feature type="domain" description="EamA" evidence="7">
    <location>
        <begin position="14"/>
        <end position="144"/>
    </location>
</feature>
<dbReference type="PANTHER" id="PTHR32322:SF2">
    <property type="entry name" value="EAMA DOMAIN-CONTAINING PROTEIN"/>
    <property type="match status" value="1"/>
</dbReference>
<feature type="domain" description="EamA" evidence="7">
    <location>
        <begin position="161"/>
        <end position="296"/>
    </location>
</feature>
<comment type="similarity">
    <text evidence="2">Belongs to the EamA transporter family.</text>
</comment>
<dbReference type="InterPro" id="IPR037185">
    <property type="entry name" value="EmrE-like"/>
</dbReference>
<dbReference type="eggNOG" id="COG0697">
    <property type="taxonomic scope" value="Bacteria"/>
</dbReference>
<feature type="transmembrane region" description="Helical" evidence="6">
    <location>
        <begin position="130"/>
        <end position="147"/>
    </location>
</feature>
<evidence type="ECO:0000256" key="3">
    <source>
        <dbReference type="ARBA" id="ARBA00022692"/>
    </source>
</evidence>
<feature type="transmembrane region" description="Helical" evidence="6">
    <location>
        <begin position="159"/>
        <end position="182"/>
    </location>
</feature>
<evidence type="ECO:0000256" key="1">
    <source>
        <dbReference type="ARBA" id="ARBA00004141"/>
    </source>
</evidence>
<feature type="transmembrane region" description="Helical" evidence="6">
    <location>
        <begin position="224"/>
        <end position="245"/>
    </location>
</feature>
<gene>
    <name evidence="8" type="ORF">X805_31080</name>
</gene>
<keyword evidence="9" id="KW-1185">Reference proteome</keyword>
<accession>A0A059KIT8</accession>
<evidence type="ECO:0000313" key="9">
    <source>
        <dbReference type="Proteomes" id="UP000026714"/>
    </source>
</evidence>